<feature type="compositionally biased region" description="Low complexity" evidence="8">
    <location>
        <begin position="442"/>
        <end position="451"/>
    </location>
</feature>
<feature type="domain" description="Nitrite/Sulfite reductase ferredoxin-like" evidence="10">
    <location>
        <begin position="14"/>
        <end position="81"/>
    </location>
</feature>
<dbReference type="SUPFAM" id="SSF56014">
    <property type="entry name" value="Nitrite and sulphite reductase 4Fe-4S domain-like"/>
    <property type="match status" value="2"/>
</dbReference>
<proteinExistence type="inferred from homology"/>
<dbReference type="InterPro" id="IPR051329">
    <property type="entry name" value="NIR_SIR_4Fe-4S"/>
</dbReference>
<evidence type="ECO:0000313" key="11">
    <source>
        <dbReference type="EMBL" id="BDV42130.1"/>
    </source>
</evidence>
<evidence type="ECO:0000313" key="12">
    <source>
        <dbReference type="Proteomes" id="UP001317705"/>
    </source>
</evidence>
<keyword evidence="7" id="KW-0411">Iron-sulfur</keyword>
<evidence type="ECO:0000256" key="1">
    <source>
        <dbReference type="ARBA" id="ARBA00010429"/>
    </source>
</evidence>
<gene>
    <name evidence="11" type="ORF">GURASL_10530</name>
</gene>
<dbReference type="Pfam" id="PF03460">
    <property type="entry name" value="NIR_SIR_ferr"/>
    <property type="match status" value="1"/>
</dbReference>
<dbReference type="Proteomes" id="UP001317705">
    <property type="component" value="Chromosome"/>
</dbReference>
<feature type="domain" description="Nitrite/sulphite reductase 4Fe-4S" evidence="9">
    <location>
        <begin position="109"/>
        <end position="227"/>
    </location>
</feature>
<evidence type="ECO:0000256" key="7">
    <source>
        <dbReference type="ARBA" id="ARBA00023014"/>
    </source>
</evidence>
<dbReference type="Gene3D" id="3.30.413.10">
    <property type="entry name" value="Sulfite Reductase Hemoprotein, domain 1"/>
    <property type="match status" value="2"/>
</dbReference>
<name>A0ABM8EI85_9BACT</name>
<dbReference type="Gene3D" id="3.90.480.10">
    <property type="entry name" value="Sulfite Reductase Hemoprotein,Domain 2"/>
    <property type="match status" value="1"/>
</dbReference>
<evidence type="ECO:0000256" key="2">
    <source>
        <dbReference type="ARBA" id="ARBA00022485"/>
    </source>
</evidence>
<evidence type="ECO:0000256" key="3">
    <source>
        <dbReference type="ARBA" id="ARBA00022617"/>
    </source>
</evidence>
<evidence type="ECO:0000256" key="6">
    <source>
        <dbReference type="ARBA" id="ARBA00023004"/>
    </source>
</evidence>
<evidence type="ECO:0000256" key="5">
    <source>
        <dbReference type="ARBA" id="ARBA00023002"/>
    </source>
</evidence>
<evidence type="ECO:0000256" key="4">
    <source>
        <dbReference type="ARBA" id="ARBA00022723"/>
    </source>
</evidence>
<dbReference type="InterPro" id="IPR036136">
    <property type="entry name" value="Nit/Sulf_reduc_fer-like_dom_sf"/>
</dbReference>
<keyword evidence="2" id="KW-0004">4Fe-4S</keyword>
<comment type="similarity">
    <text evidence="1">Belongs to the nitrite and sulfite reductase 4Fe-4S domain family.</text>
</comment>
<dbReference type="PANTHER" id="PTHR32439">
    <property type="entry name" value="FERREDOXIN--NITRITE REDUCTASE, CHLOROPLASTIC"/>
    <property type="match status" value="1"/>
</dbReference>
<dbReference type="InterPro" id="IPR045854">
    <property type="entry name" value="NO2/SO3_Rdtase_4Fe4S_sf"/>
</dbReference>
<keyword evidence="12" id="KW-1185">Reference proteome</keyword>
<evidence type="ECO:0000259" key="10">
    <source>
        <dbReference type="Pfam" id="PF03460"/>
    </source>
</evidence>
<keyword evidence="4" id="KW-0479">Metal-binding</keyword>
<dbReference type="SUPFAM" id="SSF55124">
    <property type="entry name" value="Nitrite/Sulfite reductase N-terminal domain-like"/>
    <property type="match status" value="2"/>
</dbReference>
<evidence type="ECO:0000256" key="8">
    <source>
        <dbReference type="SAM" id="MobiDB-lite"/>
    </source>
</evidence>
<keyword evidence="3" id="KW-0349">Heme</keyword>
<dbReference type="InterPro" id="IPR006067">
    <property type="entry name" value="NO2/SO3_Rdtase_4Fe4S_dom"/>
</dbReference>
<dbReference type="PANTHER" id="PTHR32439:SF0">
    <property type="entry name" value="FERREDOXIN--NITRITE REDUCTASE, CHLOROPLASTIC"/>
    <property type="match status" value="1"/>
</dbReference>
<sequence>MATTGTAYRLDGVYPQRQEGFFMQRIKLPAGVLSAEQARAVAGIAERFGRGELHLTSRGSIEIHWVREPALPELKQALAAVGLTSRGACGGAVRGVSCGSPAGYPLLETLARRLQRHFAGNPRFERLPKKFKIGLEADERSGRHLIQDVGLVLAQQDEGEGRYDVWVAGGLGREPQPGFLLVPALTGTRLIPLLEAIIRVYAAHTPAGKRLKHLARELGREELARRIFAEPTATEELPPVGGLPEYLLAPGERLEATCFAGRLTAGELRRLADFAVRWAGGVLTVTGGQNIAFALAAGVDAAAARQALAGAGFAGSAPEERIACRVCPGSHECLMGLAPTRDLARSILAALGPVAATLDYALSGCPNSCSQPQLAAVGIVTARLAAGDDGRRVPRFDLYRRTDGGLGRRVAEQLSLAELVTALRRLDRHDSDPEGEPDEAAPRSAQTAAAA</sequence>
<dbReference type="RefSeq" id="WP_282002389.1">
    <property type="nucleotide sequence ID" value="NZ_AP027151.1"/>
</dbReference>
<protein>
    <submittedName>
        <fullName evidence="11">Nitrite reductase</fullName>
    </submittedName>
</protein>
<evidence type="ECO:0000259" key="9">
    <source>
        <dbReference type="Pfam" id="PF01077"/>
    </source>
</evidence>
<accession>A0ABM8EI85</accession>
<dbReference type="Pfam" id="PF01077">
    <property type="entry name" value="NIR_SIR"/>
    <property type="match status" value="1"/>
</dbReference>
<reference evidence="11 12" key="1">
    <citation type="submission" date="2022-12" db="EMBL/GenBank/DDBJ databases">
        <title>Polyphasic characterization of Geotalea uranireducens NIT-SL11 newly isolated from a complex of sewage sludge and microbially reduced graphene oxide.</title>
        <authorList>
            <person name="Xie L."/>
            <person name="Yoshida N."/>
            <person name="Meng L."/>
        </authorList>
    </citation>
    <scope>NUCLEOTIDE SEQUENCE [LARGE SCALE GENOMIC DNA]</scope>
    <source>
        <strain evidence="11 12">NIT-SL11</strain>
    </source>
</reference>
<keyword evidence="6" id="KW-0408">Iron</keyword>
<feature type="region of interest" description="Disordered" evidence="8">
    <location>
        <begin position="427"/>
        <end position="451"/>
    </location>
</feature>
<keyword evidence="5" id="KW-0560">Oxidoreductase</keyword>
<organism evidence="11 12">
    <name type="scientific">Geotalea uraniireducens</name>
    <dbReference type="NCBI Taxonomy" id="351604"/>
    <lineage>
        <taxon>Bacteria</taxon>
        <taxon>Pseudomonadati</taxon>
        <taxon>Thermodesulfobacteriota</taxon>
        <taxon>Desulfuromonadia</taxon>
        <taxon>Geobacterales</taxon>
        <taxon>Geobacteraceae</taxon>
        <taxon>Geotalea</taxon>
    </lineage>
</organism>
<dbReference type="EMBL" id="AP027151">
    <property type="protein sequence ID" value="BDV42130.1"/>
    <property type="molecule type" value="Genomic_DNA"/>
</dbReference>
<dbReference type="InterPro" id="IPR005117">
    <property type="entry name" value="NiRdtase/SiRdtase_haem-b_fer"/>
</dbReference>